<keyword evidence="11" id="KW-1185">Reference proteome</keyword>
<evidence type="ECO:0000313" key="11">
    <source>
        <dbReference type="Proteomes" id="UP000242141"/>
    </source>
</evidence>
<dbReference type="InterPro" id="IPR022357">
    <property type="entry name" value="MIP_CS"/>
</dbReference>
<sequence length="303" mass="34017">MSKTVVKDDNNSNKNKRKNYWDLIAINKKYRNWKTILLAELIGTYLLTLWIILPSSVGFDSMNNWWGYIWTLMIMKALWVAGFIVFIVYVLRYISVNLNPAVTIAEIAKGNDKLPIGLAKINIQFAGGIMAGFTALGLAVLTDNNTSNLDAISPLVRHYDFNNLGSGVWYDNPILSKSYNDFNGGQGIFVMSSMILEFVYTYALLASVFYWQKKVSHNMRPIVIGLIVWLAVTLGLRTNNIALNPARLIGPAIAQSVGINSGILISSSPINYTDWMWVYLISELSAASIFAMIELNKRKKLEI</sequence>
<feature type="transmembrane region" description="Helical" evidence="9">
    <location>
        <begin position="65"/>
        <end position="91"/>
    </location>
</feature>
<evidence type="ECO:0000256" key="6">
    <source>
        <dbReference type="ARBA" id="ARBA00022989"/>
    </source>
</evidence>
<protein>
    <submittedName>
        <fullName evidence="10">| / MIP family channel protein / 332310:333203 Forward</fullName>
    </submittedName>
</protein>
<dbReference type="GO" id="GO:0015250">
    <property type="term" value="F:water channel activity"/>
    <property type="evidence" value="ECO:0007669"/>
    <property type="project" value="TreeGrafter"/>
</dbReference>
<dbReference type="EMBL" id="CWGI01000001">
    <property type="protein sequence ID" value="CRX36845.1"/>
    <property type="molecule type" value="Genomic_DNA"/>
</dbReference>
<dbReference type="InterPro" id="IPR023271">
    <property type="entry name" value="Aquaporin-like"/>
</dbReference>
<comment type="similarity">
    <text evidence="2 8">Belongs to the MIP/aquaporin (TC 1.A.8) family.</text>
</comment>
<evidence type="ECO:0000256" key="8">
    <source>
        <dbReference type="RuleBase" id="RU000477"/>
    </source>
</evidence>
<evidence type="ECO:0000313" key="10">
    <source>
        <dbReference type="EMBL" id="CRX36845.1"/>
    </source>
</evidence>
<feature type="transmembrane region" description="Helical" evidence="9">
    <location>
        <begin position="121"/>
        <end position="141"/>
    </location>
</feature>
<dbReference type="PRINTS" id="PR00783">
    <property type="entry name" value="MINTRINSICP"/>
</dbReference>
<evidence type="ECO:0000256" key="4">
    <source>
        <dbReference type="ARBA" id="ARBA00022475"/>
    </source>
</evidence>
<evidence type="ECO:0000256" key="5">
    <source>
        <dbReference type="ARBA" id="ARBA00022692"/>
    </source>
</evidence>
<feature type="transmembrane region" description="Helical" evidence="9">
    <location>
        <begin position="188"/>
        <end position="210"/>
    </location>
</feature>
<dbReference type="Pfam" id="PF00230">
    <property type="entry name" value="MIP"/>
    <property type="match status" value="1"/>
</dbReference>
<dbReference type="PANTHER" id="PTHR19139:SF199">
    <property type="entry name" value="MIP17260P"/>
    <property type="match status" value="1"/>
</dbReference>
<evidence type="ECO:0000256" key="1">
    <source>
        <dbReference type="ARBA" id="ARBA00004651"/>
    </source>
</evidence>
<dbReference type="InterPro" id="IPR034294">
    <property type="entry name" value="Aquaporin_transptr"/>
</dbReference>
<dbReference type="GO" id="GO:0005886">
    <property type="term" value="C:plasma membrane"/>
    <property type="evidence" value="ECO:0007669"/>
    <property type="project" value="UniProtKB-SubCell"/>
</dbReference>
<keyword evidence="7 9" id="KW-0472">Membrane</keyword>
<keyword evidence="4" id="KW-1003">Cell membrane</keyword>
<accession>A0A0G7ZKY0</accession>
<name>A0A0G7ZKY0_9MOLU</name>
<proteinExistence type="inferred from homology"/>
<evidence type="ECO:0000256" key="7">
    <source>
        <dbReference type="ARBA" id="ARBA00023136"/>
    </source>
</evidence>
<dbReference type="Gene3D" id="1.20.1080.10">
    <property type="entry name" value="Glycerol uptake facilitator protein"/>
    <property type="match status" value="1"/>
</dbReference>
<feature type="transmembrane region" description="Helical" evidence="9">
    <location>
        <begin position="222"/>
        <end position="238"/>
    </location>
</feature>
<keyword evidence="3 8" id="KW-0813">Transport</keyword>
<dbReference type="SUPFAM" id="SSF81338">
    <property type="entry name" value="Aquaporin-like"/>
    <property type="match status" value="1"/>
</dbReference>
<dbReference type="AlphaFoldDB" id="A0A0G7ZKY0"/>
<dbReference type="Proteomes" id="UP000242141">
    <property type="component" value="Unassembled WGS sequence"/>
</dbReference>
<organism evidence="10 11">
    <name type="scientific">Candidatus Hepatoplasma crinochetorum</name>
    <dbReference type="NCBI Taxonomy" id="295596"/>
    <lineage>
        <taxon>Bacteria</taxon>
        <taxon>Bacillati</taxon>
        <taxon>Mycoplasmatota</taxon>
        <taxon>Mollicutes</taxon>
        <taxon>Candidatus Hepatoplasmataceae</taxon>
        <taxon>Candidatus Hepatoplasma</taxon>
    </lineage>
</organism>
<evidence type="ECO:0000256" key="9">
    <source>
        <dbReference type="SAM" id="Phobius"/>
    </source>
</evidence>
<reference evidence="11" key="1">
    <citation type="submission" date="2015-05" db="EMBL/GenBank/DDBJ databases">
        <authorList>
            <person name="Collingro A."/>
        </authorList>
    </citation>
    <scope>NUCLEOTIDE SEQUENCE [LARGE SCALE GENOMIC DNA]</scope>
    <source>
        <strain evidence="11">Ps</strain>
    </source>
</reference>
<evidence type="ECO:0000256" key="2">
    <source>
        <dbReference type="ARBA" id="ARBA00006175"/>
    </source>
</evidence>
<dbReference type="PANTHER" id="PTHR19139">
    <property type="entry name" value="AQUAPORIN TRANSPORTER"/>
    <property type="match status" value="1"/>
</dbReference>
<evidence type="ECO:0000256" key="3">
    <source>
        <dbReference type="ARBA" id="ARBA00022448"/>
    </source>
</evidence>
<gene>
    <name evidence="10" type="ORF">HEPPS_00440</name>
</gene>
<dbReference type="InterPro" id="IPR000425">
    <property type="entry name" value="MIP"/>
</dbReference>
<keyword evidence="5 8" id="KW-0812">Transmembrane</keyword>
<feature type="transmembrane region" description="Helical" evidence="9">
    <location>
        <begin position="36"/>
        <end position="53"/>
    </location>
</feature>
<feature type="transmembrane region" description="Helical" evidence="9">
    <location>
        <begin position="276"/>
        <end position="295"/>
    </location>
</feature>
<comment type="subcellular location">
    <subcellularLocation>
        <location evidence="1">Cell membrane</location>
        <topology evidence="1">Multi-pass membrane protein</topology>
    </subcellularLocation>
</comment>
<keyword evidence="6 9" id="KW-1133">Transmembrane helix</keyword>
<dbReference type="PROSITE" id="PS00221">
    <property type="entry name" value="MIP"/>
    <property type="match status" value="1"/>
</dbReference>